<evidence type="ECO:0000313" key="1">
    <source>
        <dbReference type="EMBL" id="AUN29492.1"/>
    </source>
</evidence>
<accession>A0A2K9N919</accession>
<sequence length="115" mass="11958">MAAVGRQVAGIVAGIILCMVIIMAVEKAGHALFSGEAVFAGPVVAYLMAATLGGFTAIKVAGVRHWWLPGIIVTVLAAGTIMNLTMIEHPVWFAPAAAMALIAGYAIAWRLTRVV</sequence>
<organism evidence="1 2">
    <name type="scientific">Niveispirillum cyanobacteriorum</name>
    <dbReference type="NCBI Taxonomy" id="1612173"/>
    <lineage>
        <taxon>Bacteria</taxon>
        <taxon>Pseudomonadati</taxon>
        <taxon>Pseudomonadota</taxon>
        <taxon>Alphaproteobacteria</taxon>
        <taxon>Rhodospirillales</taxon>
        <taxon>Azospirillaceae</taxon>
        <taxon>Niveispirillum</taxon>
    </lineage>
</organism>
<dbReference type="KEGG" id="ncb:C0V82_04020"/>
<dbReference type="RefSeq" id="WP_102111222.1">
    <property type="nucleotide sequence ID" value="NZ_BMGN01000016.1"/>
</dbReference>
<evidence type="ECO:0000313" key="2">
    <source>
        <dbReference type="Proteomes" id="UP000234752"/>
    </source>
</evidence>
<dbReference type="EMBL" id="CP025611">
    <property type="protein sequence ID" value="AUN29492.1"/>
    <property type="molecule type" value="Genomic_DNA"/>
</dbReference>
<reference evidence="1 2" key="1">
    <citation type="submission" date="2017-12" db="EMBL/GenBank/DDBJ databases">
        <title>Genomes of bacteria within cyanobacterial aggregates.</title>
        <authorList>
            <person name="Cai H."/>
        </authorList>
    </citation>
    <scope>NUCLEOTIDE SEQUENCE [LARGE SCALE GENOMIC DNA]</scope>
    <source>
        <strain evidence="1 2">TH16</strain>
    </source>
</reference>
<gene>
    <name evidence="1" type="ORF">C0V82_04020</name>
</gene>
<dbReference type="OrthoDB" id="9839167at2"/>
<proteinExistence type="predicted"/>
<keyword evidence="2" id="KW-1185">Reference proteome</keyword>
<dbReference type="AlphaFoldDB" id="A0A2K9N919"/>
<name>A0A2K9N919_9PROT</name>
<dbReference type="Proteomes" id="UP000234752">
    <property type="component" value="Chromosome eg_1"/>
</dbReference>
<protein>
    <submittedName>
        <fullName evidence="1">Uncharacterized protein</fullName>
    </submittedName>
</protein>